<dbReference type="InterPro" id="IPR018114">
    <property type="entry name" value="TRYPSIN_HIS"/>
</dbReference>
<comment type="similarity">
    <text evidence="1">Belongs to the peptidase S1 family.</text>
</comment>
<feature type="domain" description="Peptidase S1" evidence="10">
    <location>
        <begin position="44"/>
        <end position="269"/>
    </location>
</feature>
<dbReference type="EMBL" id="CAKOFQ010007260">
    <property type="protein sequence ID" value="CAH1996468.1"/>
    <property type="molecule type" value="Genomic_DNA"/>
</dbReference>
<evidence type="ECO:0000313" key="12">
    <source>
        <dbReference type="Proteomes" id="UP001152888"/>
    </source>
</evidence>
<keyword evidence="12" id="KW-1185">Reference proteome</keyword>
<dbReference type="OrthoDB" id="10059102at2759"/>
<dbReference type="PANTHER" id="PTHR24276">
    <property type="entry name" value="POLYSERASE-RELATED"/>
    <property type="match status" value="1"/>
</dbReference>
<feature type="transmembrane region" description="Helical" evidence="9">
    <location>
        <begin position="7"/>
        <end position="30"/>
    </location>
</feature>
<dbReference type="FunFam" id="2.40.10.10:FF:000077">
    <property type="entry name" value="Predicted protein"/>
    <property type="match status" value="1"/>
</dbReference>
<evidence type="ECO:0000256" key="8">
    <source>
        <dbReference type="RuleBase" id="RU363034"/>
    </source>
</evidence>
<dbReference type="Pfam" id="PF00089">
    <property type="entry name" value="Trypsin"/>
    <property type="match status" value="1"/>
</dbReference>
<comment type="caution">
    <text evidence="11">The sequence shown here is derived from an EMBL/GenBank/DDBJ whole genome shotgun (WGS) entry which is preliminary data.</text>
</comment>
<name>A0A9P0LPG9_ACAOB</name>
<keyword evidence="3" id="KW-0732">Signal</keyword>
<keyword evidence="9" id="KW-0472">Membrane</keyword>
<evidence type="ECO:0000256" key="5">
    <source>
        <dbReference type="ARBA" id="ARBA00022825"/>
    </source>
</evidence>
<keyword evidence="9" id="KW-1133">Transmembrane helix</keyword>
<organism evidence="11 12">
    <name type="scientific">Acanthoscelides obtectus</name>
    <name type="common">Bean weevil</name>
    <name type="synonym">Bruchus obtectus</name>
    <dbReference type="NCBI Taxonomy" id="200917"/>
    <lineage>
        <taxon>Eukaryota</taxon>
        <taxon>Metazoa</taxon>
        <taxon>Ecdysozoa</taxon>
        <taxon>Arthropoda</taxon>
        <taxon>Hexapoda</taxon>
        <taxon>Insecta</taxon>
        <taxon>Pterygota</taxon>
        <taxon>Neoptera</taxon>
        <taxon>Endopterygota</taxon>
        <taxon>Coleoptera</taxon>
        <taxon>Polyphaga</taxon>
        <taxon>Cucujiformia</taxon>
        <taxon>Chrysomeloidea</taxon>
        <taxon>Chrysomelidae</taxon>
        <taxon>Bruchinae</taxon>
        <taxon>Bruchini</taxon>
        <taxon>Acanthoscelides</taxon>
    </lineage>
</organism>
<dbReference type="InterPro" id="IPR050430">
    <property type="entry name" value="Peptidase_S1"/>
</dbReference>
<dbReference type="PANTHER" id="PTHR24276:SF91">
    <property type="entry name" value="AT26814P-RELATED"/>
    <property type="match status" value="1"/>
</dbReference>
<dbReference type="InterPro" id="IPR033116">
    <property type="entry name" value="TRYPSIN_SER"/>
</dbReference>
<keyword evidence="6" id="KW-0865">Zymogen</keyword>
<evidence type="ECO:0000256" key="4">
    <source>
        <dbReference type="ARBA" id="ARBA00022801"/>
    </source>
</evidence>
<evidence type="ECO:0000313" key="11">
    <source>
        <dbReference type="EMBL" id="CAH1996468.1"/>
    </source>
</evidence>
<dbReference type="SUPFAM" id="SSF50494">
    <property type="entry name" value="Trypsin-like serine proteases"/>
    <property type="match status" value="1"/>
</dbReference>
<evidence type="ECO:0000256" key="7">
    <source>
        <dbReference type="ARBA" id="ARBA00023157"/>
    </source>
</evidence>
<reference evidence="11" key="1">
    <citation type="submission" date="2022-03" db="EMBL/GenBank/DDBJ databases">
        <authorList>
            <person name="Sayadi A."/>
        </authorList>
    </citation>
    <scope>NUCLEOTIDE SEQUENCE</scope>
</reference>
<dbReference type="AlphaFoldDB" id="A0A9P0LPG9"/>
<keyword evidence="2 8" id="KW-0645">Protease</keyword>
<dbReference type="GO" id="GO:0006508">
    <property type="term" value="P:proteolysis"/>
    <property type="evidence" value="ECO:0007669"/>
    <property type="project" value="UniProtKB-KW"/>
</dbReference>
<evidence type="ECO:0000256" key="1">
    <source>
        <dbReference type="ARBA" id="ARBA00007664"/>
    </source>
</evidence>
<dbReference type="InterPro" id="IPR009003">
    <property type="entry name" value="Peptidase_S1_PA"/>
</dbReference>
<dbReference type="PRINTS" id="PR00722">
    <property type="entry name" value="CHYMOTRYPSIN"/>
</dbReference>
<evidence type="ECO:0000256" key="9">
    <source>
        <dbReference type="SAM" id="Phobius"/>
    </source>
</evidence>
<dbReference type="PROSITE" id="PS00134">
    <property type="entry name" value="TRYPSIN_HIS"/>
    <property type="match status" value="1"/>
</dbReference>
<evidence type="ECO:0000256" key="3">
    <source>
        <dbReference type="ARBA" id="ARBA00022729"/>
    </source>
</evidence>
<keyword evidence="5 8" id="KW-0720">Serine protease</keyword>
<dbReference type="SMART" id="SM00020">
    <property type="entry name" value="Tryp_SPc"/>
    <property type="match status" value="1"/>
</dbReference>
<keyword evidence="7" id="KW-1015">Disulfide bond</keyword>
<protein>
    <recommendedName>
        <fullName evidence="10">Peptidase S1 domain-containing protein</fullName>
    </recommendedName>
</protein>
<sequence length="270" mass="28972">MIPTVRYYNIVSLKIVIFSIASILISVAVVNVSAASLPHPNGRIIGGTNVSILQFPYQASIRRRGAHICGGSIFHYFHVLSAAHCATGGSVSMYSVRVGTEIVNDGGTIVSVCSIKLHEKFRLMTMEGDIAIFTLCTPLTFSEKVLPVALPNPWESVKPGTEALVSGWGYVQPEGGPTSRLQAIKIPIISVEACDKLYGEIGVTNTMICAGYVGRGEKDACQGDSGGPLLADGKLFGIVSWGYGCADPNFPGVYTNVAKYRAWIRQTTYY</sequence>
<dbReference type="Gene3D" id="2.40.10.10">
    <property type="entry name" value="Trypsin-like serine proteases"/>
    <property type="match status" value="1"/>
</dbReference>
<dbReference type="Proteomes" id="UP001152888">
    <property type="component" value="Unassembled WGS sequence"/>
</dbReference>
<evidence type="ECO:0000259" key="10">
    <source>
        <dbReference type="PROSITE" id="PS50240"/>
    </source>
</evidence>
<dbReference type="CDD" id="cd00190">
    <property type="entry name" value="Tryp_SPc"/>
    <property type="match status" value="1"/>
</dbReference>
<dbReference type="PROSITE" id="PS50240">
    <property type="entry name" value="TRYPSIN_DOM"/>
    <property type="match status" value="1"/>
</dbReference>
<evidence type="ECO:0000256" key="6">
    <source>
        <dbReference type="ARBA" id="ARBA00023145"/>
    </source>
</evidence>
<accession>A0A9P0LPG9</accession>
<dbReference type="InterPro" id="IPR001314">
    <property type="entry name" value="Peptidase_S1A"/>
</dbReference>
<evidence type="ECO:0000256" key="2">
    <source>
        <dbReference type="ARBA" id="ARBA00022670"/>
    </source>
</evidence>
<dbReference type="PROSITE" id="PS00135">
    <property type="entry name" value="TRYPSIN_SER"/>
    <property type="match status" value="1"/>
</dbReference>
<keyword evidence="9" id="KW-0812">Transmembrane</keyword>
<dbReference type="InterPro" id="IPR001254">
    <property type="entry name" value="Trypsin_dom"/>
</dbReference>
<dbReference type="GO" id="GO:0004252">
    <property type="term" value="F:serine-type endopeptidase activity"/>
    <property type="evidence" value="ECO:0007669"/>
    <property type="project" value="InterPro"/>
</dbReference>
<gene>
    <name evidence="11" type="ORF">ACAOBT_LOCUS23225</name>
</gene>
<dbReference type="InterPro" id="IPR043504">
    <property type="entry name" value="Peptidase_S1_PA_chymotrypsin"/>
</dbReference>
<keyword evidence="4 8" id="KW-0378">Hydrolase</keyword>
<proteinExistence type="inferred from homology"/>